<name>A0A2T0RAW0_9ACTN</name>
<dbReference type="RefSeq" id="WP_170127016.1">
    <property type="nucleotide sequence ID" value="NZ_PVZF01000001.1"/>
</dbReference>
<evidence type="ECO:0000256" key="1">
    <source>
        <dbReference type="ARBA" id="ARBA00022741"/>
    </source>
</evidence>
<dbReference type="InterPro" id="IPR027417">
    <property type="entry name" value="P-loop_NTPase"/>
</dbReference>
<dbReference type="InterPro" id="IPR017871">
    <property type="entry name" value="ABC_transporter-like_CS"/>
</dbReference>
<dbReference type="Pfam" id="PF00005">
    <property type="entry name" value="ABC_tran"/>
    <property type="match status" value="1"/>
</dbReference>
<dbReference type="CDD" id="cd03216">
    <property type="entry name" value="ABC_Carb_Monos_I"/>
    <property type="match status" value="1"/>
</dbReference>
<dbReference type="EMBL" id="PVZF01000001">
    <property type="protein sequence ID" value="PRY18289.1"/>
    <property type="molecule type" value="Genomic_DNA"/>
</dbReference>
<evidence type="ECO:0000256" key="2">
    <source>
        <dbReference type="ARBA" id="ARBA00022840"/>
    </source>
</evidence>
<feature type="domain" description="ABC transporter" evidence="3">
    <location>
        <begin position="7"/>
        <end position="251"/>
    </location>
</feature>
<keyword evidence="2 4" id="KW-0067">ATP-binding</keyword>
<evidence type="ECO:0000313" key="4">
    <source>
        <dbReference type="EMBL" id="PRY18289.1"/>
    </source>
</evidence>
<dbReference type="InterPro" id="IPR050107">
    <property type="entry name" value="ABC_carbohydrate_import_ATPase"/>
</dbReference>
<keyword evidence="5" id="KW-1185">Reference proteome</keyword>
<keyword evidence="1" id="KW-0547">Nucleotide-binding</keyword>
<comment type="caution">
    <text evidence="4">The sequence shown here is derived from an EMBL/GenBank/DDBJ whole genome shotgun (WGS) entry which is preliminary data.</text>
</comment>
<dbReference type="SMART" id="SM00382">
    <property type="entry name" value="AAA"/>
    <property type="match status" value="1"/>
</dbReference>
<accession>A0A2T0RAW0</accession>
<dbReference type="SUPFAM" id="SSF52540">
    <property type="entry name" value="P-loop containing nucleoside triphosphate hydrolases"/>
    <property type="match status" value="1"/>
</dbReference>
<dbReference type="InterPro" id="IPR003593">
    <property type="entry name" value="AAA+_ATPase"/>
</dbReference>
<dbReference type="AlphaFoldDB" id="A0A2T0RAW0"/>
<dbReference type="PROSITE" id="PS00211">
    <property type="entry name" value="ABC_TRANSPORTER_1"/>
    <property type="match status" value="1"/>
</dbReference>
<organism evidence="4 5">
    <name type="scientific">Kineococcus rhizosphaerae</name>
    <dbReference type="NCBI Taxonomy" id="559628"/>
    <lineage>
        <taxon>Bacteria</taxon>
        <taxon>Bacillati</taxon>
        <taxon>Actinomycetota</taxon>
        <taxon>Actinomycetes</taxon>
        <taxon>Kineosporiales</taxon>
        <taxon>Kineosporiaceae</taxon>
        <taxon>Kineococcus</taxon>
    </lineage>
</organism>
<sequence>MTTGPAFELADISVHYGFLRALDGVSVSVAPGEVVALLGDNGAGKSTLLKVMSGAHRPTGGTIRVHGTEHAFRGPRDAAEAGVQMVYQDLALVDAMDIATNLSLGLEPVRRGVLGWLGFIDRKAMRADSQRELDALGVRTAPVTRPVEMLSGGQRQVVAIARAAARLGQGGVLLMDEPTAALGHEQTALVEDLIVRLAERGTAIVVVTHNLPLAESVAHRMVVLNRGRKVADVRTKDTDKDQVVSWITGASVQAGYEAQAQNV</sequence>
<dbReference type="GO" id="GO:0016887">
    <property type="term" value="F:ATP hydrolysis activity"/>
    <property type="evidence" value="ECO:0007669"/>
    <property type="project" value="InterPro"/>
</dbReference>
<reference evidence="4 5" key="1">
    <citation type="submission" date="2018-03" db="EMBL/GenBank/DDBJ databases">
        <title>Genomic Encyclopedia of Archaeal and Bacterial Type Strains, Phase II (KMG-II): from individual species to whole genera.</title>
        <authorList>
            <person name="Goeker M."/>
        </authorList>
    </citation>
    <scope>NUCLEOTIDE SEQUENCE [LARGE SCALE GENOMIC DNA]</scope>
    <source>
        <strain evidence="4 5">DSM 19711</strain>
    </source>
</reference>
<proteinExistence type="predicted"/>
<dbReference type="PANTHER" id="PTHR43790:SF8">
    <property type="entry name" value="SUGAR ABC TRANSPORTER ATP-BINDING PROTEIN"/>
    <property type="match status" value="1"/>
</dbReference>
<protein>
    <submittedName>
        <fullName evidence="4">Monosaccharide ABC transporter ATP-binding protein (CUT2 family)</fullName>
    </submittedName>
</protein>
<gene>
    <name evidence="4" type="ORF">CLV37_101534</name>
</gene>
<dbReference type="PROSITE" id="PS50893">
    <property type="entry name" value="ABC_TRANSPORTER_2"/>
    <property type="match status" value="1"/>
</dbReference>
<dbReference type="PANTHER" id="PTHR43790">
    <property type="entry name" value="CARBOHYDRATE TRANSPORT ATP-BINDING PROTEIN MG119-RELATED"/>
    <property type="match status" value="1"/>
</dbReference>
<dbReference type="GO" id="GO:0005524">
    <property type="term" value="F:ATP binding"/>
    <property type="evidence" value="ECO:0007669"/>
    <property type="project" value="UniProtKB-KW"/>
</dbReference>
<dbReference type="Proteomes" id="UP000238083">
    <property type="component" value="Unassembled WGS sequence"/>
</dbReference>
<dbReference type="InterPro" id="IPR003439">
    <property type="entry name" value="ABC_transporter-like_ATP-bd"/>
</dbReference>
<dbReference type="Gene3D" id="3.40.50.300">
    <property type="entry name" value="P-loop containing nucleotide triphosphate hydrolases"/>
    <property type="match status" value="1"/>
</dbReference>
<evidence type="ECO:0000313" key="5">
    <source>
        <dbReference type="Proteomes" id="UP000238083"/>
    </source>
</evidence>
<evidence type="ECO:0000259" key="3">
    <source>
        <dbReference type="PROSITE" id="PS50893"/>
    </source>
</evidence>